<reference evidence="1 2" key="1">
    <citation type="journal article" date="2022" name="Hortic Res">
        <title>A haplotype resolved chromosomal level avocado genome allows analysis of novel avocado genes.</title>
        <authorList>
            <person name="Nath O."/>
            <person name="Fletcher S.J."/>
            <person name="Hayward A."/>
            <person name="Shaw L.M."/>
            <person name="Masouleh A.K."/>
            <person name="Furtado A."/>
            <person name="Henry R.J."/>
            <person name="Mitter N."/>
        </authorList>
    </citation>
    <scope>NUCLEOTIDE SEQUENCE [LARGE SCALE GENOMIC DNA]</scope>
    <source>
        <strain evidence="2">cv. Hass</strain>
    </source>
</reference>
<gene>
    <name evidence="1" type="ORF">MRB53_001972</name>
</gene>
<accession>A0ACC2MTF1</accession>
<proteinExistence type="predicted"/>
<protein>
    <submittedName>
        <fullName evidence="1">Uncharacterized protein</fullName>
    </submittedName>
</protein>
<name>A0ACC2MTF1_PERAE</name>
<dbReference type="Proteomes" id="UP001234297">
    <property type="component" value="Chromosome 1"/>
</dbReference>
<evidence type="ECO:0000313" key="1">
    <source>
        <dbReference type="EMBL" id="KAJ8648949.1"/>
    </source>
</evidence>
<sequence>MVLKTSIFFTRGGFGIYDSKGDVVFRVTCCVYDARNHNQLVLMDASGKGILTIRRKRPSLCVSLPLCPWPISPRPAPISQHPSPSRPAISLTHLSLVRRPRRKKGILVSLSPHSTKIQITSSRTAQKQWRVKNPIFPAPLSHSQSNVSIITSISPNRRWRRYMLVLLKILQRLSFFESFESAHSLHGLSSSIAKEELILKVEGGGQAWSTEKKREESEGELASLDLISQDLKAWMEGKVNNKARFSWAYRAYQHISCKIPKFPNHSDSVSE</sequence>
<dbReference type="EMBL" id="CM056809">
    <property type="protein sequence ID" value="KAJ8648949.1"/>
    <property type="molecule type" value="Genomic_DNA"/>
</dbReference>
<keyword evidence="2" id="KW-1185">Reference proteome</keyword>
<evidence type="ECO:0000313" key="2">
    <source>
        <dbReference type="Proteomes" id="UP001234297"/>
    </source>
</evidence>
<comment type="caution">
    <text evidence="1">The sequence shown here is derived from an EMBL/GenBank/DDBJ whole genome shotgun (WGS) entry which is preliminary data.</text>
</comment>
<organism evidence="1 2">
    <name type="scientific">Persea americana</name>
    <name type="common">Avocado</name>
    <dbReference type="NCBI Taxonomy" id="3435"/>
    <lineage>
        <taxon>Eukaryota</taxon>
        <taxon>Viridiplantae</taxon>
        <taxon>Streptophyta</taxon>
        <taxon>Embryophyta</taxon>
        <taxon>Tracheophyta</taxon>
        <taxon>Spermatophyta</taxon>
        <taxon>Magnoliopsida</taxon>
        <taxon>Magnoliidae</taxon>
        <taxon>Laurales</taxon>
        <taxon>Lauraceae</taxon>
        <taxon>Persea</taxon>
    </lineage>
</organism>